<proteinExistence type="predicted"/>
<dbReference type="SUPFAM" id="SSF82607">
    <property type="entry name" value="YbaB-like"/>
    <property type="match status" value="1"/>
</dbReference>
<name>D3Q625_STANL</name>
<sequence length="110" mass="12111">MKAEITNLVRELTESGVRLDPDDPRFDAKRAREVLAVEGVDVPTVDGLVWVSVNADGTLAALDVDTDTLRRDEREIAANITAAIKQAERIIDEALTIVRARQRKDGRGES</sequence>
<dbReference type="Pfam" id="PF02575">
    <property type="entry name" value="YbaB_DNA_bd"/>
    <property type="match status" value="1"/>
</dbReference>
<dbReference type="Proteomes" id="UP000000844">
    <property type="component" value="Chromosome"/>
</dbReference>
<dbReference type="OrthoDB" id="4762213at2"/>
<dbReference type="HOGENOM" id="CLU_2169524_0_0_11"/>
<evidence type="ECO:0000313" key="1">
    <source>
        <dbReference type="EMBL" id="ADD42200.1"/>
    </source>
</evidence>
<evidence type="ECO:0008006" key="3">
    <source>
        <dbReference type="Google" id="ProtNLM"/>
    </source>
</evidence>
<dbReference type="RefSeq" id="WP_013017771.1">
    <property type="nucleotide sequence ID" value="NC_013947.1"/>
</dbReference>
<protein>
    <recommendedName>
        <fullName evidence="3">YbaB/EbfC DNA-binding family protein</fullName>
    </recommendedName>
</protein>
<dbReference type="GO" id="GO:0003677">
    <property type="term" value="F:DNA binding"/>
    <property type="evidence" value="ECO:0007669"/>
    <property type="project" value="InterPro"/>
</dbReference>
<reference evidence="1 2" key="1">
    <citation type="journal article" date="2009" name="Stand. Genomic Sci.">
        <title>Complete genome sequence of Stackebrandtia nassauensis type strain (LLR-40K-21).</title>
        <authorList>
            <person name="Munk C."/>
            <person name="Lapidus A."/>
            <person name="Copeland A."/>
            <person name="Jando M."/>
            <person name="Mayilraj S."/>
            <person name="Glavina Del Rio T."/>
            <person name="Nolan M."/>
            <person name="Chen F."/>
            <person name="Lucas S."/>
            <person name="Tice H."/>
            <person name="Cheng J.F."/>
            <person name="Han C."/>
            <person name="Detter J.C."/>
            <person name="Bruce D."/>
            <person name="Goodwin L."/>
            <person name="Chain P."/>
            <person name="Pitluck S."/>
            <person name="Goker M."/>
            <person name="Ovchinikova G."/>
            <person name="Pati A."/>
            <person name="Ivanova N."/>
            <person name="Mavromatis K."/>
            <person name="Chen A."/>
            <person name="Palaniappan K."/>
            <person name="Land M."/>
            <person name="Hauser L."/>
            <person name="Chang Y.J."/>
            <person name="Jeffries C.D."/>
            <person name="Bristow J."/>
            <person name="Eisen J.A."/>
            <person name="Markowitz V."/>
            <person name="Hugenholtz P."/>
            <person name="Kyrpides N.C."/>
            <person name="Klenk H.P."/>
        </authorList>
    </citation>
    <scope>NUCLEOTIDE SEQUENCE [LARGE SCALE GENOMIC DNA]</scope>
    <source>
        <strain evidence="2">DSM 44728 / CIP 108903 / NRRL B-16338 / NBRC 102104 / LLR-40K-21</strain>
    </source>
</reference>
<dbReference type="KEGG" id="sna:Snas_2518"/>
<dbReference type="InterPro" id="IPR004401">
    <property type="entry name" value="YbaB/EbfC"/>
</dbReference>
<dbReference type="InterPro" id="IPR036894">
    <property type="entry name" value="YbaB-like_sf"/>
</dbReference>
<dbReference type="AlphaFoldDB" id="D3Q625"/>
<dbReference type="Gene3D" id="3.30.1310.10">
    <property type="entry name" value="Nucleoid-associated protein YbaB-like domain"/>
    <property type="match status" value="1"/>
</dbReference>
<evidence type="ECO:0000313" key="2">
    <source>
        <dbReference type="Proteomes" id="UP000000844"/>
    </source>
</evidence>
<gene>
    <name evidence="1" type="ordered locus">Snas_2518</name>
</gene>
<dbReference type="EMBL" id="CP001778">
    <property type="protein sequence ID" value="ADD42200.1"/>
    <property type="molecule type" value="Genomic_DNA"/>
</dbReference>
<accession>D3Q625</accession>
<organism evidence="1 2">
    <name type="scientific">Stackebrandtia nassauensis (strain DSM 44728 / CIP 108903 / NRRL B-16338 / NBRC 102104 / LLR-40K-21)</name>
    <dbReference type="NCBI Taxonomy" id="446470"/>
    <lineage>
        <taxon>Bacteria</taxon>
        <taxon>Bacillati</taxon>
        <taxon>Actinomycetota</taxon>
        <taxon>Actinomycetes</taxon>
        <taxon>Glycomycetales</taxon>
        <taxon>Glycomycetaceae</taxon>
        <taxon>Stackebrandtia</taxon>
    </lineage>
</organism>
<keyword evidence="2" id="KW-1185">Reference proteome</keyword>
<dbReference type="STRING" id="446470.Snas_2518"/>